<geneLocation type="plasmid" evidence="5">
    <name>p1</name>
</geneLocation>
<accession>A0AAU7LY92</accession>
<dbReference type="AlphaFoldDB" id="A0AAU7LY92"/>
<dbReference type="EMBL" id="CP157676">
    <property type="protein sequence ID" value="XBP72600.1"/>
    <property type="molecule type" value="Genomic_DNA"/>
</dbReference>
<reference evidence="5" key="1">
    <citation type="submission" date="2024-05" db="EMBL/GenBank/DDBJ databases">
        <authorList>
            <person name="Bunk B."/>
            <person name="Swiderski J."/>
            <person name="Sproer C."/>
            <person name="Thiel V."/>
        </authorList>
    </citation>
    <scope>NUCLEOTIDE SEQUENCE</scope>
    <source>
        <strain evidence="5">DSM 17735</strain>
        <plasmid evidence="5">p1</plasmid>
    </source>
</reference>
<name>A0AAU7LY92_9BURK</name>
<sequence>MAPRFIYQLLSSVLSFAMMVPPTVAGANELGVSVDTILIGRVTPSSSPVFGDIAKQRTGSADAYIASVNAAGGIHGRKLVIKDRDDAYKADQAAAEVKALINEDKVFALMGSFGTHTLPVIMKEAEAAMVPLVGATMLSNKARDPVQRYVFPVRISLTDENSTVVKHQTTIGVRKFVVLASEEAYGPDGQAAYVEALKRFNIQPVAVITFSAGDEPAEVARRIHAAGAKALLVAVLPKPFSKVLKQYRALGGSAQVFGFSAIRIEDLQAALGDMASGIVLSQGVPSPARRSVPLVAEYRKVLQHFAPGTEPSYHGLDAFIEAKVLVDGLRKAGRSLTREKLLEALESMNNRDFGGVNVRYAPGDRTGSTYVDLVLLGTQNKVVN</sequence>
<evidence type="ECO:0000259" key="4">
    <source>
        <dbReference type="Pfam" id="PF13458"/>
    </source>
</evidence>
<dbReference type="CDD" id="cd06326">
    <property type="entry name" value="PBP1_ABC_ligand_binding-like"/>
    <property type="match status" value="1"/>
</dbReference>
<organism evidence="5">
    <name type="scientific">Polaromonas hydrogenivorans</name>
    <dbReference type="NCBI Taxonomy" id="335476"/>
    <lineage>
        <taxon>Bacteria</taxon>
        <taxon>Pseudomonadati</taxon>
        <taxon>Pseudomonadota</taxon>
        <taxon>Betaproteobacteria</taxon>
        <taxon>Burkholderiales</taxon>
        <taxon>Comamonadaceae</taxon>
        <taxon>Polaromonas</taxon>
    </lineage>
</organism>
<dbReference type="Pfam" id="PF13458">
    <property type="entry name" value="Peripla_BP_6"/>
    <property type="match status" value="1"/>
</dbReference>
<feature type="signal peptide" evidence="3">
    <location>
        <begin position="1"/>
        <end position="27"/>
    </location>
</feature>
<dbReference type="RefSeq" id="WP_349282287.1">
    <property type="nucleotide sequence ID" value="NZ_CBCSCU010000049.1"/>
</dbReference>
<evidence type="ECO:0000313" key="5">
    <source>
        <dbReference type="EMBL" id="XBP72600.1"/>
    </source>
</evidence>
<dbReference type="PANTHER" id="PTHR47235">
    <property type="entry name" value="BLR6548 PROTEIN"/>
    <property type="match status" value="1"/>
</dbReference>
<protein>
    <submittedName>
        <fullName evidence="5">ABC transporter substrate-binding protein</fullName>
    </submittedName>
</protein>
<evidence type="ECO:0000256" key="2">
    <source>
        <dbReference type="ARBA" id="ARBA00022729"/>
    </source>
</evidence>
<evidence type="ECO:0000256" key="3">
    <source>
        <dbReference type="SAM" id="SignalP"/>
    </source>
</evidence>
<dbReference type="InterPro" id="IPR028082">
    <property type="entry name" value="Peripla_BP_I"/>
</dbReference>
<dbReference type="Gene3D" id="3.40.50.2300">
    <property type="match status" value="2"/>
</dbReference>
<keyword evidence="5" id="KW-0614">Plasmid</keyword>
<proteinExistence type="inferred from homology"/>
<gene>
    <name evidence="5" type="ORF">ABLV49_21180</name>
</gene>
<dbReference type="PANTHER" id="PTHR47235:SF1">
    <property type="entry name" value="BLR6548 PROTEIN"/>
    <property type="match status" value="1"/>
</dbReference>
<keyword evidence="2 3" id="KW-0732">Signal</keyword>
<dbReference type="SUPFAM" id="SSF53822">
    <property type="entry name" value="Periplasmic binding protein-like I"/>
    <property type="match status" value="1"/>
</dbReference>
<comment type="similarity">
    <text evidence="1">Belongs to the leucine-binding protein family.</text>
</comment>
<evidence type="ECO:0000256" key="1">
    <source>
        <dbReference type="ARBA" id="ARBA00010062"/>
    </source>
</evidence>
<feature type="chain" id="PRO_5043470528" evidence="3">
    <location>
        <begin position="28"/>
        <end position="384"/>
    </location>
</feature>
<dbReference type="InterPro" id="IPR028081">
    <property type="entry name" value="Leu-bd"/>
</dbReference>
<feature type="domain" description="Leucine-binding protein" evidence="4">
    <location>
        <begin position="36"/>
        <end position="364"/>
    </location>
</feature>